<evidence type="ECO:0000313" key="2">
    <source>
        <dbReference type="EMBL" id="GJG58470.1"/>
    </source>
</evidence>
<accession>A0A9R1CXV9</accession>
<dbReference type="EMBL" id="BPUB01000001">
    <property type="protein sequence ID" value="GJG58470.1"/>
    <property type="molecule type" value="Genomic_DNA"/>
</dbReference>
<protein>
    <submittedName>
        <fullName evidence="2">Uncharacterized protein</fullName>
    </submittedName>
</protein>
<dbReference type="Gene3D" id="2.40.160.170">
    <property type="match status" value="1"/>
</dbReference>
<dbReference type="RefSeq" id="WP_223929251.1">
    <property type="nucleotide sequence ID" value="NZ_BPTU01000001.1"/>
</dbReference>
<comment type="caution">
    <text evidence="2">The sequence shown here is derived from an EMBL/GenBank/DDBJ whole genome shotgun (WGS) entry which is preliminary data.</text>
</comment>
<gene>
    <name evidence="2" type="ORF">PRLR5076_13210</name>
</gene>
<keyword evidence="1" id="KW-0732">Signal</keyword>
<dbReference type="GeneID" id="72467495"/>
<sequence>MNKMILSALMATMMPLWANAQEPKSSTLPPITTDEKPFHNVDVSLTGGSTGIGFEVGTKVSNTVRLRAGLSSMPHFVHDMNFEVRVGDQPAKMYDKEGNRIETKFDKLKGHMKELTGYDVDDKLVMEGRPKFWNASLIVDVMPFTNKHWYVSAGFYWGNSRFADAEVSKGDMTTMLAVGMYDKMYEKAINNKPFYTYNDQEIYNDQIANRLVTYGRMQYYIGKFKGTDEKCYIDPDENGMIQVKAKVNRFKPYIGFGYQGRISKVEPKWKIGFDAGLLFWGGKPKVYTDRTVEHKTVDPETEIVTYSYTKEQVDMARDLYDYPKNIKHKIGLLKALVVYPVLNLKITRTF</sequence>
<organism evidence="2 3">
    <name type="scientific">Prevotella lacticifex</name>
    <dbReference type="NCBI Taxonomy" id="2854755"/>
    <lineage>
        <taxon>Bacteria</taxon>
        <taxon>Pseudomonadati</taxon>
        <taxon>Bacteroidota</taxon>
        <taxon>Bacteroidia</taxon>
        <taxon>Bacteroidales</taxon>
        <taxon>Prevotellaceae</taxon>
        <taxon>Prevotella</taxon>
    </lineage>
</organism>
<keyword evidence="3" id="KW-1185">Reference proteome</keyword>
<name>A0A9R1CXV9_9BACT</name>
<feature type="chain" id="PRO_5040181755" evidence="1">
    <location>
        <begin position="21"/>
        <end position="350"/>
    </location>
</feature>
<dbReference type="AlphaFoldDB" id="A0A9R1CXV9"/>
<evidence type="ECO:0000313" key="3">
    <source>
        <dbReference type="Proteomes" id="UP000825483"/>
    </source>
</evidence>
<evidence type="ECO:0000256" key="1">
    <source>
        <dbReference type="SAM" id="SignalP"/>
    </source>
</evidence>
<feature type="signal peptide" evidence="1">
    <location>
        <begin position="1"/>
        <end position="20"/>
    </location>
</feature>
<reference evidence="2" key="1">
    <citation type="journal article" date="2022" name="Int. J. Syst. Evol. Microbiol.">
        <title>Prevotella lacticifex sp. nov., isolated from the rumen of cows.</title>
        <authorList>
            <person name="Shinkai T."/>
            <person name="Ikeyama N."/>
            <person name="Kumagai M."/>
            <person name="Ohmori H."/>
            <person name="Sakamoto M."/>
            <person name="Ohkuma M."/>
            <person name="Mitsumori M."/>
        </authorList>
    </citation>
    <scope>NUCLEOTIDE SEQUENCE</scope>
    <source>
        <strain evidence="2">R5076</strain>
    </source>
</reference>
<dbReference type="Proteomes" id="UP000825483">
    <property type="component" value="Unassembled WGS sequence"/>
</dbReference>
<proteinExistence type="predicted"/>